<proteinExistence type="predicted"/>
<evidence type="ECO:0000313" key="1">
    <source>
        <dbReference type="EMBL" id="MQO04640.1"/>
    </source>
</evidence>
<dbReference type="AlphaFoldDB" id="A0A413CGI9"/>
<dbReference type="Proteomes" id="UP000390763">
    <property type="component" value="Unassembled WGS sequence"/>
</dbReference>
<evidence type="ECO:0000313" key="4">
    <source>
        <dbReference type="Proteomes" id="UP000390763"/>
    </source>
</evidence>
<evidence type="ECO:0000313" key="3">
    <source>
        <dbReference type="Proteomes" id="UP000286077"/>
    </source>
</evidence>
<accession>A0A413CGI9</accession>
<gene>
    <name evidence="2" type="ORF">DWV60_07080</name>
    <name evidence="1" type="ORF">F7D62_11110</name>
</gene>
<reference evidence="2 3" key="1">
    <citation type="submission" date="2018-08" db="EMBL/GenBank/DDBJ databases">
        <title>A genome reference for cultivated species of the human gut microbiota.</title>
        <authorList>
            <person name="Zou Y."/>
            <person name="Xue W."/>
            <person name="Luo G."/>
        </authorList>
    </citation>
    <scope>NUCLEOTIDE SEQUENCE [LARGE SCALE GENOMIC DNA]</scope>
    <source>
        <strain evidence="2 3">AF11-14</strain>
    </source>
</reference>
<sequence>MPKPRKKQIKPIATATIYHCKDCAKSYDWHSKALDGHLILCRCPHKQEGGRYCIFLNDPQCEHFVKRLKEECSM</sequence>
<organism evidence="2 3">
    <name type="scientific">Segatella copri</name>
    <dbReference type="NCBI Taxonomy" id="165179"/>
    <lineage>
        <taxon>Bacteria</taxon>
        <taxon>Pseudomonadati</taxon>
        <taxon>Bacteroidota</taxon>
        <taxon>Bacteroidia</taxon>
        <taxon>Bacteroidales</taxon>
        <taxon>Prevotellaceae</taxon>
        <taxon>Segatella</taxon>
    </lineage>
</organism>
<protein>
    <recommendedName>
        <fullName evidence="5">C2H2-type domain-containing protein</fullName>
    </recommendedName>
</protein>
<evidence type="ECO:0000313" key="2">
    <source>
        <dbReference type="EMBL" id="RGW68303.1"/>
    </source>
</evidence>
<reference evidence="1" key="3">
    <citation type="submission" date="2023-10" db="EMBL/GenBank/DDBJ databases">
        <title>Distinct polysaccharide growth profiles of human intestinal Prevotella copri isolates.</title>
        <authorList>
            <person name="Fehlner-Peach H."/>
            <person name="Magnabosco C."/>
            <person name="Raghavan V."/>
            <person name="Scher J.U."/>
            <person name="Tett A."/>
            <person name="Cox L.M."/>
            <person name="Gottsegen C."/>
            <person name="Watters A."/>
            <person name="Wiltshire- Gordon J.D."/>
            <person name="Segata N."/>
            <person name="Bonneau R."/>
            <person name="Littman D.R."/>
        </authorList>
    </citation>
    <scope>NUCLEOTIDE SEQUENCE</scope>
    <source>
        <strain evidence="1">IAK279</strain>
    </source>
</reference>
<comment type="caution">
    <text evidence="2">The sequence shown here is derived from an EMBL/GenBank/DDBJ whole genome shotgun (WGS) entry which is preliminary data.</text>
</comment>
<reference evidence="4" key="2">
    <citation type="submission" date="2019-09" db="EMBL/GenBank/DDBJ databases">
        <title>Distinct polysaccharide growth profiles of human intestinal Prevotella copri isolates.</title>
        <authorList>
            <person name="Fehlner-Peach H."/>
            <person name="Magnabosco C."/>
            <person name="Raghavan V."/>
            <person name="Scher J.U."/>
            <person name="Tett A."/>
            <person name="Cox L.M."/>
            <person name="Gottsegen C."/>
            <person name="Watters A."/>
            <person name="Wiltshire- Gordon J.D."/>
            <person name="Segata N."/>
            <person name="Bonneau R."/>
            <person name="Littman D.R."/>
        </authorList>
    </citation>
    <scope>NUCLEOTIDE SEQUENCE [LARGE SCALE GENOMIC DNA]</scope>
    <source>
        <strain evidence="4">iAK279</strain>
    </source>
</reference>
<dbReference type="Proteomes" id="UP000286077">
    <property type="component" value="Unassembled WGS sequence"/>
</dbReference>
<name>A0A413CGI9_9BACT</name>
<dbReference type="EMBL" id="VZBT01000081">
    <property type="protein sequence ID" value="MQO04640.1"/>
    <property type="molecule type" value="Genomic_DNA"/>
</dbReference>
<evidence type="ECO:0008006" key="5">
    <source>
        <dbReference type="Google" id="ProtNLM"/>
    </source>
</evidence>
<dbReference type="EMBL" id="QSAQ01000015">
    <property type="protein sequence ID" value="RGW68303.1"/>
    <property type="molecule type" value="Genomic_DNA"/>
</dbReference>